<evidence type="ECO:0000256" key="2">
    <source>
        <dbReference type="ARBA" id="ARBA00009540"/>
    </source>
</evidence>
<comment type="similarity">
    <text evidence="2">Belongs to the OXR1 family.</text>
</comment>
<dbReference type="Proteomes" id="UP001530400">
    <property type="component" value="Unassembled WGS sequence"/>
</dbReference>
<dbReference type="GO" id="GO:0005739">
    <property type="term" value="C:mitochondrion"/>
    <property type="evidence" value="ECO:0007669"/>
    <property type="project" value="UniProtKB-SubCell"/>
</dbReference>
<dbReference type="PANTHER" id="PTHR23354:SF62">
    <property type="entry name" value="MUSTARD, ISOFORM V"/>
    <property type="match status" value="1"/>
</dbReference>
<evidence type="ECO:0000256" key="4">
    <source>
        <dbReference type="ARBA" id="ARBA00040604"/>
    </source>
</evidence>
<dbReference type="EMBL" id="JALLPJ020000410">
    <property type="protein sequence ID" value="KAL3793018.1"/>
    <property type="molecule type" value="Genomic_DNA"/>
</dbReference>
<evidence type="ECO:0000256" key="1">
    <source>
        <dbReference type="ARBA" id="ARBA00004173"/>
    </source>
</evidence>
<dbReference type="AlphaFoldDB" id="A0ABD3PY99"/>
<name>A0ABD3PY99_9STRA</name>
<evidence type="ECO:0000313" key="8">
    <source>
        <dbReference type="Proteomes" id="UP001530400"/>
    </source>
</evidence>
<keyword evidence="3" id="KW-0496">Mitochondrion</keyword>
<keyword evidence="8" id="KW-1185">Reference proteome</keyword>
<accession>A0ABD3PY99</accession>
<dbReference type="PROSITE" id="PS51886">
    <property type="entry name" value="TLDC"/>
    <property type="match status" value="1"/>
</dbReference>
<proteinExistence type="inferred from homology"/>
<dbReference type="InterPro" id="IPR006571">
    <property type="entry name" value="TLDc_dom"/>
</dbReference>
<reference evidence="7 8" key="1">
    <citation type="submission" date="2024-10" db="EMBL/GenBank/DDBJ databases">
        <title>Updated reference genomes for cyclostephanoid diatoms.</title>
        <authorList>
            <person name="Roberts W.R."/>
            <person name="Alverson A.J."/>
        </authorList>
    </citation>
    <scope>NUCLEOTIDE SEQUENCE [LARGE SCALE GENOMIC DNA]</scope>
    <source>
        <strain evidence="7 8">AJA010-31</strain>
    </source>
</reference>
<dbReference type="SMART" id="SM00584">
    <property type="entry name" value="TLDc"/>
    <property type="match status" value="1"/>
</dbReference>
<dbReference type="PANTHER" id="PTHR23354">
    <property type="entry name" value="NUCLEOLAR PROTEIN 7/ESTROGEN RECEPTOR COACTIVATOR-RELATED"/>
    <property type="match status" value="1"/>
</dbReference>
<gene>
    <name evidence="7" type="ORF">ACHAWO_008274</name>
</gene>
<feature type="domain" description="TLDc" evidence="6">
    <location>
        <begin position="333"/>
        <end position="532"/>
    </location>
</feature>
<comment type="subcellular location">
    <subcellularLocation>
        <location evidence="1">Mitochondrion</location>
    </subcellularLocation>
</comment>
<evidence type="ECO:0000256" key="5">
    <source>
        <dbReference type="SAM" id="MobiDB-lite"/>
    </source>
</evidence>
<evidence type="ECO:0000256" key="3">
    <source>
        <dbReference type="ARBA" id="ARBA00023128"/>
    </source>
</evidence>
<comment type="caution">
    <text evidence="7">The sequence shown here is derived from an EMBL/GenBank/DDBJ whole genome shotgun (WGS) entry which is preliminary data.</text>
</comment>
<protein>
    <recommendedName>
        <fullName evidence="4">Oxidation resistance protein 1</fullName>
    </recommendedName>
</protein>
<evidence type="ECO:0000313" key="7">
    <source>
        <dbReference type="EMBL" id="KAL3793018.1"/>
    </source>
</evidence>
<organism evidence="7 8">
    <name type="scientific">Cyclotella atomus</name>
    <dbReference type="NCBI Taxonomy" id="382360"/>
    <lineage>
        <taxon>Eukaryota</taxon>
        <taxon>Sar</taxon>
        <taxon>Stramenopiles</taxon>
        <taxon>Ochrophyta</taxon>
        <taxon>Bacillariophyta</taxon>
        <taxon>Coscinodiscophyceae</taxon>
        <taxon>Thalassiosirophycidae</taxon>
        <taxon>Stephanodiscales</taxon>
        <taxon>Stephanodiscaceae</taxon>
        <taxon>Cyclotella</taxon>
    </lineage>
</organism>
<feature type="region of interest" description="Disordered" evidence="5">
    <location>
        <begin position="64"/>
        <end position="83"/>
    </location>
</feature>
<dbReference type="Pfam" id="PF07534">
    <property type="entry name" value="TLD"/>
    <property type="match status" value="1"/>
</dbReference>
<feature type="region of interest" description="Disordered" evidence="5">
    <location>
        <begin position="464"/>
        <end position="484"/>
    </location>
</feature>
<evidence type="ECO:0000259" key="6">
    <source>
        <dbReference type="PROSITE" id="PS51886"/>
    </source>
</evidence>
<feature type="compositionally biased region" description="Polar residues" evidence="5">
    <location>
        <begin position="68"/>
        <end position="77"/>
    </location>
</feature>
<sequence>MKSSSSSSFKKYQRSVSWGQIVMPAKEELSIVESSISPTKYDKRGSNPGISVITFPNLRRATPLRSDSIGSMTSSIAPSLRMGGPIRSESMSSMISSASMGVPMLSRANPVFSPRMNDFRRVLSLHRARKVVSIPWVRKSTTITLPTPTMSIATMTRRVRRCAFAPKRWLPPRTTSLSALSRQSSAASLTVLIRQALVNNYDGEGMEVDEIESAAVSLGNARNFKSMVSGCDCVVSGRSRSSMRSIIPFQSLDDSFVVRNINFERHSSEILRSLSNEDLNNQLHGSSLRYEALTPQNAWSVFIDEYAEEYGAYKSLSFRILGTSADDVSCHPHVLSLPLMESLRNFLPPGIAENNFWINYSLVRDGASLSTLLRQVRGAQHTLIAIETLEGEVFGCYKSSLCRKITTEVAFLWRMRRTQSEKAKLESELDVFYWTGKNNLVQLCTHDLLAVVGGEFRSFLEGQNDSFSEEERDMPPPQSTKTDPGGFGLAFDAEILRGTSSPCATFNSPPLSREHPDRIPLDIVNLEVWTMTPCLNVEDAEQLEMRKLFLEPYSGSQ</sequence>